<dbReference type="RefSeq" id="WP_089551099.1">
    <property type="nucleotide sequence ID" value="NZ_CP082083.1"/>
</dbReference>
<accession>A0A5F0Q4I8</accession>
<reference evidence="1 2" key="1">
    <citation type="submission" date="2020-06" db="EMBL/GenBank/DDBJ databases">
        <title>REHAB project genomes.</title>
        <authorList>
            <person name="Shaw L.P."/>
        </authorList>
    </citation>
    <scope>NUCLEOTIDE SEQUENCE [LARGE SCALE GENOMIC DNA]</scope>
    <source>
        <strain evidence="1 2">RHB10-C12</strain>
    </source>
</reference>
<evidence type="ECO:0000313" key="2">
    <source>
        <dbReference type="Proteomes" id="UP000514754"/>
    </source>
</evidence>
<dbReference type="Proteomes" id="UP000514754">
    <property type="component" value="Chromosome"/>
</dbReference>
<protein>
    <submittedName>
        <fullName evidence="1">Uncharacterized protein</fullName>
    </submittedName>
</protein>
<dbReference type="EMBL" id="CP057906">
    <property type="protein sequence ID" value="QMO43025.1"/>
    <property type="molecule type" value="Genomic_DNA"/>
</dbReference>
<name>A0A5F0Q4I8_ECOLX</name>
<proteinExistence type="predicted"/>
<evidence type="ECO:0000313" key="1">
    <source>
        <dbReference type="EMBL" id="QMO43025.1"/>
    </source>
</evidence>
<sequence>MDWNVFFSTISQTSGAIVGIFSAFLITKIISNQSDFSRMKERVSFLINKSKALSLEANSRYFDWYNRRTRERELDKLKGMFDESDEFLSAEEYYERLDFSPFELRDDVLVYIRNAIEARKEEEKRKIGYYGIMPTLRMPVSILSNDVQEEFELIDALKVRILANINDIIYVHDEIVKEKYGKNLITISIVASSLLFILGVIYPLSFIPKAIGEDINITFMAFFDVLFSIKGFFLSLLAIVFLSLMLAFLYINITLRFESEVISELEFYMNISAYSEYFGNEYKNSVHLKEMSVQ</sequence>
<organism evidence="1 2">
    <name type="scientific">Escherichia coli</name>
    <dbReference type="NCBI Taxonomy" id="562"/>
    <lineage>
        <taxon>Bacteria</taxon>
        <taxon>Pseudomonadati</taxon>
        <taxon>Pseudomonadota</taxon>
        <taxon>Gammaproteobacteria</taxon>
        <taxon>Enterobacterales</taxon>
        <taxon>Enterobacteriaceae</taxon>
        <taxon>Escherichia</taxon>
    </lineage>
</organism>
<dbReference type="AlphaFoldDB" id="A0A5F0Q4I8"/>
<gene>
    <name evidence="1" type="ORF">HVW43_23220</name>
</gene>